<evidence type="ECO:0000313" key="9">
    <source>
        <dbReference type="EMBL" id="TFJ99337.1"/>
    </source>
</evidence>
<dbReference type="InterPro" id="IPR036549">
    <property type="entry name" value="CX6/COA6-like_sf"/>
</dbReference>
<protein>
    <recommendedName>
        <fullName evidence="5">Cytochrome c oxidase subunit 6B1</fullName>
    </recommendedName>
    <alternativeName>
        <fullName evidence="6">Cytochrome c oxidase subunit VIb isoform 1</fullName>
    </alternativeName>
</protein>
<comment type="caution">
    <text evidence="9">The sequence shown here is derived from an EMBL/GenBank/DDBJ whole genome shotgun (WGS) entry which is preliminary data.</text>
</comment>
<evidence type="ECO:0000256" key="7">
    <source>
        <dbReference type="SAM" id="MobiDB-lite"/>
    </source>
</evidence>
<dbReference type="EMBL" id="QXTE01000335">
    <property type="protein sequence ID" value="TFJ99337.1"/>
    <property type="molecule type" value="Genomic_DNA"/>
</dbReference>
<gene>
    <name evidence="9" type="ORF">DR999_PMT18650</name>
</gene>
<dbReference type="Proteomes" id="UP000297703">
    <property type="component" value="Unassembled WGS sequence"/>
</dbReference>
<evidence type="ECO:0000256" key="4">
    <source>
        <dbReference type="ARBA" id="ARBA00038379"/>
    </source>
</evidence>
<dbReference type="Gene3D" id="1.10.10.140">
    <property type="entry name" value="Cytochrome c oxidase, subunit VIb"/>
    <property type="match status" value="1"/>
</dbReference>
<accession>A0A4D9DS93</accession>
<dbReference type="GO" id="GO:0016020">
    <property type="term" value="C:membrane"/>
    <property type="evidence" value="ECO:0007669"/>
    <property type="project" value="UniProtKB-ARBA"/>
</dbReference>
<evidence type="ECO:0000256" key="1">
    <source>
        <dbReference type="ARBA" id="ARBA00004173"/>
    </source>
</evidence>
<sequence length="380" mass="42658">MRAQTVGKVRWRLPLTHSERVRAPECIVRRSPHSFPECISDFAFAGWIPVIGELQKLLGQGEYNPLCPAPLFESNFLQVTKRGELVDLHNRASLVTLGIAATSPALLLPDVMIIARPTERPQGEPLGPRGAHVRPGLELTRLYLHDLGEQRLKLRLATGRVYYLQLCAPRGEERPLFARWLRLIYLLRAPPDSWASIPSWHTTDLRGRSAKPPPSQRLRPIQEEEEPRALKPRLGEPLGSGSWTPSQGQLSGRQRPASPTRGQQPSTQSVGGRGSGRPASPSTGMQSSHGAGGGEKGTSEGSRGYYRTAPFDPRFPNTNQTRNCYQNYLDYYRCLKTLAAKGKDTRPCQWYYRVYKSLCPISWVKRWDEQREDGSFAGRI</sequence>
<keyword evidence="10" id="KW-1185">Reference proteome</keyword>
<dbReference type="GO" id="GO:0005739">
    <property type="term" value="C:mitochondrion"/>
    <property type="evidence" value="ECO:0007669"/>
    <property type="project" value="UniProtKB-SubCell"/>
</dbReference>
<keyword evidence="2" id="KW-0496">Mitochondrion</keyword>
<dbReference type="CDD" id="cd00926">
    <property type="entry name" value="Cyt_c_Oxidase_VIb"/>
    <property type="match status" value="1"/>
</dbReference>
<dbReference type="OrthoDB" id="9940031at2759"/>
<feature type="compositionally biased region" description="Polar residues" evidence="7">
    <location>
        <begin position="241"/>
        <end position="252"/>
    </location>
</feature>
<dbReference type="GO" id="GO:0005634">
    <property type="term" value="C:nucleus"/>
    <property type="evidence" value="ECO:0007669"/>
    <property type="project" value="TreeGrafter"/>
</dbReference>
<dbReference type="GO" id="GO:0003743">
    <property type="term" value="F:translation initiation factor activity"/>
    <property type="evidence" value="ECO:0007669"/>
    <property type="project" value="UniProtKB-KW"/>
</dbReference>
<evidence type="ECO:0000256" key="3">
    <source>
        <dbReference type="ARBA" id="ARBA00023157"/>
    </source>
</evidence>
<organism evidence="9 10">
    <name type="scientific">Platysternon megacephalum</name>
    <name type="common">big-headed turtle</name>
    <dbReference type="NCBI Taxonomy" id="55544"/>
    <lineage>
        <taxon>Eukaryota</taxon>
        <taxon>Metazoa</taxon>
        <taxon>Chordata</taxon>
        <taxon>Craniata</taxon>
        <taxon>Vertebrata</taxon>
        <taxon>Euteleostomi</taxon>
        <taxon>Archelosauria</taxon>
        <taxon>Testudinata</taxon>
        <taxon>Testudines</taxon>
        <taxon>Cryptodira</taxon>
        <taxon>Durocryptodira</taxon>
        <taxon>Testudinoidea</taxon>
        <taxon>Platysternidae</taxon>
        <taxon>Platysternon</taxon>
    </lineage>
</organism>
<evidence type="ECO:0000256" key="2">
    <source>
        <dbReference type="ARBA" id="ARBA00023128"/>
    </source>
</evidence>
<name>A0A4D9DS93_9SAUR</name>
<reference evidence="9 10" key="2">
    <citation type="submission" date="2019-04" db="EMBL/GenBank/DDBJ databases">
        <title>The genome sequence of big-headed turtle.</title>
        <authorList>
            <person name="Gong S."/>
        </authorList>
    </citation>
    <scope>NUCLEOTIDE SEQUENCE [LARGE SCALE GENOMIC DNA]</scope>
    <source>
        <strain evidence="9">DO16091913</strain>
        <tissue evidence="9">Muscle</tissue>
    </source>
</reference>
<feature type="region of interest" description="Disordered" evidence="7">
    <location>
        <begin position="197"/>
        <end position="313"/>
    </location>
</feature>
<reference evidence="9 10" key="1">
    <citation type="submission" date="2019-04" db="EMBL/GenBank/DDBJ databases">
        <title>Draft genome of the big-headed turtle Platysternon megacephalum.</title>
        <authorList>
            <person name="Gong S."/>
        </authorList>
    </citation>
    <scope>NUCLEOTIDE SEQUENCE [LARGE SCALE GENOMIC DNA]</scope>
    <source>
        <strain evidence="9">DO16091913</strain>
        <tissue evidence="9">Muscle</tissue>
    </source>
</reference>
<keyword evidence="9" id="KW-0648">Protein biosynthesis</keyword>
<dbReference type="SUPFAM" id="SSF47694">
    <property type="entry name" value="Cytochrome c oxidase subunit h"/>
    <property type="match status" value="1"/>
</dbReference>
<dbReference type="PANTHER" id="PTHR22574">
    <property type="match status" value="1"/>
</dbReference>
<proteinExistence type="inferred from homology"/>
<feature type="domain" description="Golgi associated RAB2 interactor protein-like Rab2B-binding" evidence="8">
    <location>
        <begin position="136"/>
        <end position="195"/>
    </location>
</feature>
<keyword evidence="3" id="KW-1015">Disulfide bond</keyword>
<dbReference type="InterPro" id="IPR048280">
    <property type="entry name" value="COX6B-like"/>
</dbReference>
<dbReference type="AlphaFoldDB" id="A0A4D9DS93"/>
<dbReference type="Pfam" id="PF12480">
    <property type="entry name" value="GARIL_Rab2_bd"/>
    <property type="match status" value="1"/>
</dbReference>
<comment type="similarity">
    <text evidence="4">Belongs to the GARIN family.</text>
</comment>
<dbReference type="InterPro" id="IPR022168">
    <property type="entry name" value="GARIL-like_Rab2B-bd"/>
</dbReference>
<dbReference type="STRING" id="55544.A0A4D9DS93"/>
<evidence type="ECO:0000256" key="6">
    <source>
        <dbReference type="ARBA" id="ARBA00042114"/>
    </source>
</evidence>
<keyword evidence="9" id="KW-0396">Initiation factor</keyword>
<dbReference type="PANTHER" id="PTHR22574:SF14">
    <property type="entry name" value="INTEGRAL MEMBRANE PROTEIN"/>
    <property type="match status" value="1"/>
</dbReference>
<dbReference type="FunFam" id="1.10.10.140:FF:000001">
    <property type="entry name" value="Cytochrome c oxidase subunit 6B1"/>
    <property type="match status" value="1"/>
</dbReference>
<evidence type="ECO:0000256" key="5">
    <source>
        <dbReference type="ARBA" id="ARBA00040060"/>
    </source>
</evidence>
<comment type="subcellular location">
    <subcellularLocation>
        <location evidence="1">Mitochondrion</location>
    </subcellularLocation>
</comment>
<dbReference type="Pfam" id="PF02297">
    <property type="entry name" value="COX6B"/>
    <property type="match status" value="1"/>
</dbReference>
<evidence type="ECO:0000259" key="8">
    <source>
        <dbReference type="Pfam" id="PF12480"/>
    </source>
</evidence>
<evidence type="ECO:0000313" key="10">
    <source>
        <dbReference type="Proteomes" id="UP000297703"/>
    </source>
</evidence>